<dbReference type="EMBL" id="BDIP01002656">
    <property type="protein sequence ID" value="GIQ86623.1"/>
    <property type="molecule type" value="Genomic_DNA"/>
</dbReference>
<feature type="non-terminal residue" evidence="2">
    <location>
        <position position="117"/>
    </location>
</feature>
<protein>
    <submittedName>
        <fullName evidence="2">Uncharacterized protein</fullName>
    </submittedName>
</protein>
<keyword evidence="3" id="KW-1185">Reference proteome</keyword>
<organism evidence="2 3">
    <name type="scientific">Kipferlia bialata</name>
    <dbReference type="NCBI Taxonomy" id="797122"/>
    <lineage>
        <taxon>Eukaryota</taxon>
        <taxon>Metamonada</taxon>
        <taxon>Carpediemonas-like organisms</taxon>
        <taxon>Kipferlia</taxon>
    </lineage>
</organism>
<comment type="caution">
    <text evidence="2">The sequence shown here is derived from an EMBL/GenBank/DDBJ whole genome shotgun (WGS) entry which is preliminary data.</text>
</comment>
<accession>A0A9K3GKS9</accession>
<dbReference type="Proteomes" id="UP000265618">
    <property type="component" value="Unassembled WGS sequence"/>
</dbReference>
<evidence type="ECO:0000313" key="3">
    <source>
        <dbReference type="Proteomes" id="UP000265618"/>
    </source>
</evidence>
<reference evidence="2 3" key="1">
    <citation type="journal article" date="2018" name="PLoS ONE">
        <title>The draft genome of Kipferlia bialata reveals reductive genome evolution in fornicate parasites.</title>
        <authorList>
            <person name="Tanifuji G."/>
            <person name="Takabayashi S."/>
            <person name="Kume K."/>
            <person name="Takagi M."/>
            <person name="Nakayama T."/>
            <person name="Kamikawa R."/>
            <person name="Inagaki Y."/>
            <person name="Hashimoto T."/>
        </authorList>
    </citation>
    <scope>NUCLEOTIDE SEQUENCE [LARGE SCALE GENOMIC DNA]</scope>
    <source>
        <strain evidence="2">NY0173</strain>
    </source>
</reference>
<feature type="compositionally biased region" description="Acidic residues" evidence="1">
    <location>
        <begin position="87"/>
        <end position="104"/>
    </location>
</feature>
<gene>
    <name evidence="2" type="ORF">KIPB_008509</name>
</gene>
<feature type="region of interest" description="Disordered" evidence="1">
    <location>
        <begin position="86"/>
        <end position="117"/>
    </location>
</feature>
<sequence>APPVVILLSDSDPNGEDALGEEGRPVRLTMTEDIRLDPKTYHQTNCEHMLALTRLLVAGMTFPNPKTGQNRDTLPGVIAKLNQLLLNEEEDEDESSDSGGEGEGEGEKDAPPDKGTE</sequence>
<feature type="compositionally biased region" description="Basic and acidic residues" evidence="1">
    <location>
        <begin position="105"/>
        <end position="117"/>
    </location>
</feature>
<proteinExistence type="predicted"/>
<name>A0A9K3GKS9_9EUKA</name>
<evidence type="ECO:0000313" key="2">
    <source>
        <dbReference type="EMBL" id="GIQ86623.1"/>
    </source>
</evidence>
<evidence type="ECO:0000256" key="1">
    <source>
        <dbReference type="SAM" id="MobiDB-lite"/>
    </source>
</evidence>
<dbReference type="AlphaFoldDB" id="A0A9K3GKS9"/>